<evidence type="ECO:0000256" key="3">
    <source>
        <dbReference type="ARBA" id="ARBA00022729"/>
    </source>
</evidence>
<dbReference type="InterPro" id="IPR053180">
    <property type="entry name" value="Ca-binding_acidic-repeat"/>
</dbReference>
<organism evidence="6">
    <name type="scientific">uncultured Thermomicrobiales bacterium</name>
    <dbReference type="NCBI Taxonomy" id="1645740"/>
    <lineage>
        <taxon>Bacteria</taxon>
        <taxon>Pseudomonadati</taxon>
        <taxon>Thermomicrobiota</taxon>
        <taxon>Thermomicrobia</taxon>
        <taxon>Thermomicrobiales</taxon>
        <taxon>environmental samples</taxon>
    </lineage>
</organism>
<protein>
    <submittedName>
        <fullName evidence="6">Internalin, putative</fullName>
    </submittedName>
</protein>
<gene>
    <name evidence="6" type="ORF">AVDCRST_MAG49-1536</name>
</gene>
<evidence type="ECO:0000256" key="1">
    <source>
        <dbReference type="ARBA" id="ARBA00004613"/>
    </source>
</evidence>
<dbReference type="AlphaFoldDB" id="A0A6J4UEN4"/>
<feature type="compositionally biased region" description="Acidic residues" evidence="5">
    <location>
        <begin position="572"/>
        <end position="582"/>
    </location>
</feature>
<dbReference type="PANTHER" id="PTHR37467">
    <property type="entry name" value="EXPORTED CALCIUM-BINDING GLYCOPROTEIN-RELATED"/>
    <property type="match status" value="1"/>
</dbReference>
<reference evidence="6" key="1">
    <citation type="submission" date="2020-02" db="EMBL/GenBank/DDBJ databases">
        <authorList>
            <person name="Meier V. D."/>
        </authorList>
    </citation>
    <scope>NUCLEOTIDE SEQUENCE</scope>
    <source>
        <strain evidence="6">AVDCRST_MAG49</strain>
    </source>
</reference>
<feature type="compositionally biased region" description="Acidic residues" evidence="5">
    <location>
        <begin position="590"/>
        <end position="599"/>
    </location>
</feature>
<comment type="subcellular location">
    <subcellularLocation>
        <location evidence="1">Secreted</location>
    </subcellularLocation>
</comment>
<feature type="region of interest" description="Disordered" evidence="5">
    <location>
        <begin position="398"/>
        <end position="628"/>
    </location>
</feature>
<evidence type="ECO:0000256" key="5">
    <source>
        <dbReference type="SAM" id="MobiDB-lite"/>
    </source>
</evidence>
<feature type="compositionally biased region" description="Acidic residues" evidence="5">
    <location>
        <begin position="402"/>
        <end position="413"/>
    </location>
</feature>
<name>A0A6J4UEN4_9BACT</name>
<keyword evidence="2" id="KW-0964">Secreted</keyword>
<accession>A0A6J4UEN4</accession>
<sequence>MTRARRAAALIPIVVLALVVAAGPRYSASAQRGAGQRFDRPGLGVIAQGVAPMPSDEVAWRVVEDTAPPPGEDEGAERALGFAVADGASLLVTDEASGVRSLLGPAEAAFTADGAAQRRESAGDEAAPYYRVELVRADAADGGGGTPILAGDPFDAPRGELDLDLVRGHLLPHGEATLAAGDAPVVVLATRGELEITPADGADTRTLAAGEAAEFAGDLEIQVPRDARDADEGASFVAGVIGDAVRAETGGATAVATRRAASPSGAAPTGSVSAVVYGCEPGTTVEDVEASSPDARCGQEAVTAGLTLRLTAPDGTALGLDEATLAEDGSWVWDELPLGDYALDQPVLPEGFAAWVVFDLFGGGTEGVAVLGDRAVTLAGDQTDAALLIFNIAAEEPAATDSDGDGLTDDEETTLGTDPASPDTDRDRLLDGQEVAEGGDPRTAEGGAGSADHDGDGLSNAREAELGTDPDSADTDGDGFSDGDEVLSSPGGDPLDPTSPSGGADGDRLSDADEAIYGTDRTNPDTDGDGWTDGEEVYVGTDPLDVLSRPDAAAGEAPAPPATTAPAPAADGDMDGLTDAEEASLGTDPGDPDTDDDTVDDGREAIDGYDPLDPSSHPLILLPDADTL</sequence>
<dbReference type="Pfam" id="PF18884">
    <property type="entry name" value="TSP3_bac"/>
    <property type="match status" value="6"/>
</dbReference>
<evidence type="ECO:0000313" key="6">
    <source>
        <dbReference type="EMBL" id="CAA9548153.1"/>
    </source>
</evidence>
<dbReference type="PANTHER" id="PTHR37467:SF1">
    <property type="entry name" value="EXPORTED CALCIUM-BINDING GLYCOPROTEIN"/>
    <property type="match status" value="1"/>
</dbReference>
<dbReference type="EMBL" id="CADCWG010000094">
    <property type="protein sequence ID" value="CAA9548153.1"/>
    <property type="molecule type" value="Genomic_DNA"/>
</dbReference>
<evidence type="ECO:0000256" key="2">
    <source>
        <dbReference type="ARBA" id="ARBA00022525"/>
    </source>
</evidence>
<keyword evidence="3" id="KW-0732">Signal</keyword>
<keyword evidence="4" id="KW-0106">Calcium</keyword>
<proteinExistence type="predicted"/>
<dbReference type="InterPro" id="IPR059100">
    <property type="entry name" value="TSP3_bac"/>
</dbReference>
<feature type="compositionally biased region" description="Acidic residues" evidence="5">
    <location>
        <begin position="526"/>
        <end position="536"/>
    </location>
</feature>
<feature type="compositionally biased region" description="Acidic residues" evidence="5">
    <location>
        <begin position="466"/>
        <end position="485"/>
    </location>
</feature>
<evidence type="ECO:0000256" key="4">
    <source>
        <dbReference type="ARBA" id="ARBA00022837"/>
    </source>
</evidence>